<evidence type="ECO:0000259" key="4">
    <source>
        <dbReference type="Pfam" id="PF25954"/>
    </source>
</evidence>
<feature type="chain" id="PRO_5017586826" evidence="3">
    <location>
        <begin position="31"/>
        <end position="358"/>
    </location>
</feature>
<dbReference type="Gene3D" id="2.40.420.20">
    <property type="match status" value="1"/>
</dbReference>
<dbReference type="PANTHER" id="PTHR30469">
    <property type="entry name" value="MULTIDRUG RESISTANCE PROTEIN MDTA"/>
    <property type="match status" value="1"/>
</dbReference>
<dbReference type="Pfam" id="PF25973">
    <property type="entry name" value="BSH_CzcB"/>
    <property type="match status" value="1"/>
</dbReference>
<dbReference type="GO" id="GO:0015562">
    <property type="term" value="F:efflux transmembrane transporter activity"/>
    <property type="evidence" value="ECO:0007669"/>
    <property type="project" value="TreeGrafter"/>
</dbReference>
<proteinExistence type="inferred from homology"/>
<dbReference type="GO" id="GO:1990281">
    <property type="term" value="C:efflux pump complex"/>
    <property type="evidence" value="ECO:0007669"/>
    <property type="project" value="TreeGrafter"/>
</dbReference>
<feature type="domain" description="CzcB-like barrel-sandwich hybrid" evidence="5">
    <location>
        <begin position="80"/>
        <end position="184"/>
    </location>
</feature>
<evidence type="ECO:0000313" key="7">
    <source>
        <dbReference type="EMBL" id="RDV13592.1"/>
    </source>
</evidence>
<feature type="signal peptide" evidence="3">
    <location>
        <begin position="1"/>
        <end position="30"/>
    </location>
</feature>
<dbReference type="Gene3D" id="2.40.30.170">
    <property type="match status" value="1"/>
</dbReference>
<dbReference type="InterPro" id="IPR058647">
    <property type="entry name" value="BSH_CzcB-like"/>
</dbReference>
<dbReference type="AlphaFoldDB" id="A0A3D8L9D4"/>
<comment type="similarity">
    <text evidence="1">Belongs to the membrane fusion protein (MFP) (TC 8.A.1) family.</text>
</comment>
<keyword evidence="2" id="KW-0175">Coiled coil</keyword>
<dbReference type="Gene3D" id="2.40.50.100">
    <property type="match status" value="1"/>
</dbReference>
<dbReference type="Pfam" id="PF25954">
    <property type="entry name" value="Beta-barrel_RND_2"/>
    <property type="match status" value="1"/>
</dbReference>
<dbReference type="NCBIfam" id="TIGR01730">
    <property type="entry name" value="RND_mfp"/>
    <property type="match status" value="1"/>
</dbReference>
<dbReference type="InterPro" id="IPR058637">
    <property type="entry name" value="YknX-like_C"/>
</dbReference>
<dbReference type="Proteomes" id="UP000256708">
    <property type="component" value="Unassembled WGS sequence"/>
</dbReference>
<protein>
    <submittedName>
        <fullName evidence="7">Efflux RND transporter periplasmic adaptor subunit</fullName>
    </submittedName>
</protein>
<keyword evidence="8" id="KW-1185">Reference proteome</keyword>
<evidence type="ECO:0000256" key="1">
    <source>
        <dbReference type="ARBA" id="ARBA00009477"/>
    </source>
</evidence>
<dbReference type="FunFam" id="2.40.30.170:FF:000010">
    <property type="entry name" value="Efflux RND transporter periplasmic adaptor subunit"/>
    <property type="match status" value="1"/>
</dbReference>
<name>A0A3D8L9D4_9BACT</name>
<evidence type="ECO:0000259" key="6">
    <source>
        <dbReference type="Pfam" id="PF25989"/>
    </source>
</evidence>
<dbReference type="InterPro" id="IPR006143">
    <property type="entry name" value="RND_pump_MFP"/>
</dbReference>
<evidence type="ECO:0000256" key="2">
    <source>
        <dbReference type="SAM" id="Coils"/>
    </source>
</evidence>
<gene>
    <name evidence="7" type="ORF">DXT99_18820</name>
</gene>
<comment type="caution">
    <text evidence="7">The sequence shown here is derived from an EMBL/GenBank/DDBJ whole genome shotgun (WGS) entry which is preliminary data.</text>
</comment>
<reference evidence="8" key="1">
    <citation type="submission" date="2018-08" db="EMBL/GenBank/DDBJ databases">
        <authorList>
            <person name="Liu Z.-W."/>
            <person name="Du Z.-J."/>
        </authorList>
    </citation>
    <scope>NUCLEOTIDE SEQUENCE [LARGE SCALE GENOMIC DNA]</scope>
    <source>
        <strain evidence="8">H4X</strain>
    </source>
</reference>
<dbReference type="Pfam" id="PF25989">
    <property type="entry name" value="YknX_C"/>
    <property type="match status" value="1"/>
</dbReference>
<dbReference type="SUPFAM" id="SSF111369">
    <property type="entry name" value="HlyD-like secretion proteins"/>
    <property type="match status" value="1"/>
</dbReference>
<keyword evidence="3" id="KW-0732">Signal</keyword>
<evidence type="ECO:0000256" key="3">
    <source>
        <dbReference type="SAM" id="SignalP"/>
    </source>
</evidence>
<dbReference type="PROSITE" id="PS51257">
    <property type="entry name" value="PROKAR_LIPOPROTEIN"/>
    <property type="match status" value="1"/>
</dbReference>
<feature type="coiled-coil region" evidence="2">
    <location>
        <begin position="107"/>
        <end position="158"/>
    </location>
</feature>
<dbReference type="OrthoDB" id="9806939at2"/>
<evidence type="ECO:0000313" key="8">
    <source>
        <dbReference type="Proteomes" id="UP000256708"/>
    </source>
</evidence>
<feature type="domain" description="CusB-like beta-barrel" evidence="4">
    <location>
        <begin position="200"/>
        <end position="272"/>
    </location>
</feature>
<dbReference type="EMBL" id="QRGR01000022">
    <property type="protein sequence ID" value="RDV13592.1"/>
    <property type="molecule type" value="Genomic_DNA"/>
</dbReference>
<dbReference type="Gene3D" id="1.10.287.470">
    <property type="entry name" value="Helix hairpin bin"/>
    <property type="match status" value="1"/>
</dbReference>
<dbReference type="InterPro" id="IPR058792">
    <property type="entry name" value="Beta-barrel_RND_2"/>
</dbReference>
<sequence>MNKYRKLAMKKATILLYTLLFCGIGLSSCGGEEQEEEVQTEEAVAVEAQVVEEQTLPQQVSYTGNIEAWEQAFITGPTGVRIDRILVDEGDRVSRGQLLVTMNSTQLNQAQTQLELARRQVERLDTLYRIGSVSGQQFDQAQTEYQNALSNYQNLAENTRLTANFSGVITEKHFTAGEVFSPSADAPAILTMMQLEPVKVTISVAENYFNRIREGMQATVRTDVYPDREFTGTVYRKSPTINRASRSFETEIRIENEERMLRPGMFARVNLDLGEIEGVYVPASAVINQPGTTNQYVFVKSGDRVERTPVETGNRYQDLVRILSGLEPGQTIITEGMAKLNEGSLVRVVNNTSQVSEQ</sequence>
<organism evidence="7 8">
    <name type="scientific">Pontibacter diazotrophicus</name>
    <dbReference type="NCBI Taxonomy" id="1400979"/>
    <lineage>
        <taxon>Bacteria</taxon>
        <taxon>Pseudomonadati</taxon>
        <taxon>Bacteroidota</taxon>
        <taxon>Cytophagia</taxon>
        <taxon>Cytophagales</taxon>
        <taxon>Hymenobacteraceae</taxon>
        <taxon>Pontibacter</taxon>
    </lineage>
</organism>
<feature type="domain" description="YknX-like C-terminal permuted SH3-like" evidence="6">
    <location>
        <begin position="279"/>
        <end position="348"/>
    </location>
</feature>
<evidence type="ECO:0000259" key="5">
    <source>
        <dbReference type="Pfam" id="PF25973"/>
    </source>
</evidence>
<accession>A0A3D8L9D4</accession>